<dbReference type="InterPro" id="IPR023346">
    <property type="entry name" value="Lysozyme-like_dom_sf"/>
</dbReference>
<dbReference type="RefSeq" id="WP_117710125.1">
    <property type="nucleotide sequence ID" value="NZ_DAWDIY010000059.1"/>
</dbReference>
<keyword evidence="2 3" id="KW-0081">Bacteriolytic enzyme</keyword>
<reference evidence="4 5" key="1">
    <citation type="submission" date="2018-08" db="EMBL/GenBank/DDBJ databases">
        <title>A genome reference for cultivated species of the human gut microbiota.</title>
        <authorList>
            <person name="Zou Y."/>
            <person name="Xue W."/>
            <person name="Luo G."/>
        </authorList>
    </citation>
    <scope>NUCLEOTIDE SEQUENCE [LARGE SCALE GENOMIC DNA]</scope>
    <source>
        <strain evidence="4 5">AF12-25</strain>
    </source>
</reference>
<dbReference type="EC" id="3.2.1.17" evidence="3"/>
<dbReference type="Proteomes" id="UP000285469">
    <property type="component" value="Unassembled WGS sequence"/>
</dbReference>
<evidence type="ECO:0000256" key="2">
    <source>
        <dbReference type="ARBA" id="ARBA00022638"/>
    </source>
</evidence>
<organism evidence="4 5">
    <name type="scientific">Phocaeicola vulgatus</name>
    <name type="common">Bacteroides vulgatus</name>
    <dbReference type="NCBI Taxonomy" id="821"/>
    <lineage>
        <taxon>Bacteria</taxon>
        <taxon>Pseudomonadati</taxon>
        <taxon>Bacteroidota</taxon>
        <taxon>Bacteroidia</taxon>
        <taxon>Bacteroidales</taxon>
        <taxon>Bacteroidaceae</taxon>
        <taxon>Phocaeicola</taxon>
    </lineage>
</organism>
<dbReference type="Pfam" id="PF00959">
    <property type="entry name" value="Phage_lysozyme"/>
    <property type="match status" value="1"/>
</dbReference>
<proteinExistence type="inferred from homology"/>
<dbReference type="SUPFAM" id="SSF53955">
    <property type="entry name" value="Lysozyme-like"/>
    <property type="match status" value="1"/>
</dbReference>
<dbReference type="GO" id="GO:0031640">
    <property type="term" value="P:killing of cells of another organism"/>
    <property type="evidence" value="ECO:0007669"/>
    <property type="project" value="UniProtKB-KW"/>
</dbReference>
<name>A0AAE7ZYX9_PHOVU</name>
<comment type="caution">
    <text evidence="4">The sequence shown here is derived from an EMBL/GenBank/DDBJ whole genome shotgun (WGS) entry which is preliminary data.</text>
</comment>
<keyword evidence="3" id="KW-0378">Hydrolase</keyword>
<evidence type="ECO:0000313" key="5">
    <source>
        <dbReference type="Proteomes" id="UP000285469"/>
    </source>
</evidence>
<dbReference type="Gene3D" id="1.10.530.40">
    <property type="match status" value="1"/>
</dbReference>
<dbReference type="GO" id="GO:0009253">
    <property type="term" value="P:peptidoglycan catabolic process"/>
    <property type="evidence" value="ECO:0007669"/>
    <property type="project" value="InterPro"/>
</dbReference>
<sequence>MSFRIIAAFVIFLFGMRVNAQTVVPSEPLSKALTIFELPPFERAVCCIRYYEGLHRKKDYPYVGYGHRLQPGERYSSEMTASEAEVLLRKDLKKLCSLFRPYGKDSLLLAALAYNIGAFKLLGLDGKYPKSIILKKLDSGDRNIKNDYVKYCHWRGKKIVSIERRRYAEFMLLFTI</sequence>
<comment type="catalytic activity">
    <reaction evidence="3">
        <text>Hydrolysis of (1-&gt;4)-beta-linkages between N-acetylmuramic acid and N-acetyl-D-glucosamine residues in a peptidoglycan and between N-acetyl-D-glucosamine residues in chitodextrins.</text>
        <dbReference type="EC" id="3.2.1.17"/>
    </reaction>
</comment>
<keyword evidence="1 3" id="KW-0929">Antimicrobial</keyword>
<evidence type="ECO:0000256" key="1">
    <source>
        <dbReference type="ARBA" id="ARBA00022529"/>
    </source>
</evidence>
<evidence type="ECO:0000313" key="4">
    <source>
        <dbReference type="EMBL" id="RGW50732.1"/>
    </source>
</evidence>
<dbReference type="EMBL" id="QSAI01000001">
    <property type="protein sequence ID" value="RGW50732.1"/>
    <property type="molecule type" value="Genomic_DNA"/>
</dbReference>
<dbReference type="InterPro" id="IPR023347">
    <property type="entry name" value="Lysozyme_dom_sf"/>
</dbReference>
<comment type="similarity">
    <text evidence="3">Belongs to the glycosyl hydrolase 24 family.</text>
</comment>
<protein>
    <recommendedName>
        <fullName evidence="3">Lysozyme</fullName>
        <ecNumber evidence="3">3.2.1.17</ecNumber>
    </recommendedName>
</protein>
<keyword evidence="3" id="KW-0326">Glycosidase</keyword>
<dbReference type="GO" id="GO:0016998">
    <property type="term" value="P:cell wall macromolecule catabolic process"/>
    <property type="evidence" value="ECO:0007669"/>
    <property type="project" value="InterPro"/>
</dbReference>
<gene>
    <name evidence="4" type="ORF">DWV70_00590</name>
</gene>
<evidence type="ECO:0000256" key="3">
    <source>
        <dbReference type="RuleBase" id="RU003788"/>
    </source>
</evidence>
<dbReference type="InterPro" id="IPR002196">
    <property type="entry name" value="Glyco_hydro_24"/>
</dbReference>
<dbReference type="AlphaFoldDB" id="A0AAE7ZYX9"/>
<dbReference type="GO" id="GO:0003796">
    <property type="term" value="F:lysozyme activity"/>
    <property type="evidence" value="ECO:0007669"/>
    <property type="project" value="UniProtKB-EC"/>
</dbReference>
<accession>A0AAE7ZYX9</accession>
<dbReference type="GO" id="GO:0042742">
    <property type="term" value="P:defense response to bacterium"/>
    <property type="evidence" value="ECO:0007669"/>
    <property type="project" value="UniProtKB-KW"/>
</dbReference>